<dbReference type="Proteomes" id="UP000886884">
    <property type="component" value="Unassembled WGS sequence"/>
</dbReference>
<dbReference type="EMBL" id="DVOT01000248">
    <property type="protein sequence ID" value="HIV29072.1"/>
    <property type="molecule type" value="Genomic_DNA"/>
</dbReference>
<reference evidence="2" key="2">
    <citation type="journal article" date="2021" name="PeerJ">
        <title>Extensive microbial diversity within the chicken gut microbiome revealed by metagenomics and culture.</title>
        <authorList>
            <person name="Gilroy R."/>
            <person name="Ravi A."/>
            <person name="Getino M."/>
            <person name="Pursley I."/>
            <person name="Horton D.L."/>
            <person name="Alikhan N.F."/>
            <person name="Baker D."/>
            <person name="Gharbi K."/>
            <person name="Hall N."/>
            <person name="Watson M."/>
            <person name="Adriaenssens E.M."/>
            <person name="Foster-Nyarko E."/>
            <person name="Jarju S."/>
            <person name="Secka A."/>
            <person name="Antonio M."/>
            <person name="Oren A."/>
            <person name="Chaudhuri R.R."/>
            <person name="La Ragione R."/>
            <person name="Hildebrand F."/>
            <person name="Pallen M.J."/>
        </authorList>
    </citation>
    <scope>NUCLEOTIDE SEQUENCE</scope>
    <source>
        <strain evidence="2">CHK183-6373</strain>
    </source>
</reference>
<dbReference type="PROSITE" id="PS51186">
    <property type="entry name" value="GNAT"/>
    <property type="match status" value="1"/>
</dbReference>
<proteinExistence type="predicted"/>
<gene>
    <name evidence="2" type="ORF">IAA64_14010</name>
</gene>
<evidence type="ECO:0000313" key="3">
    <source>
        <dbReference type="Proteomes" id="UP000886884"/>
    </source>
</evidence>
<comment type="caution">
    <text evidence="2">The sequence shown here is derived from an EMBL/GenBank/DDBJ whole genome shotgun (WGS) entry which is preliminary data.</text>
</comment>
<dbReference type="SUPFAM" id="SSF55729">
    <property type="entry name" value="Acyl-CoA N-acyltransferases (Nat)"/>
    <property type="match status" value="1"/>
</dbReference>
<feature type="domain" description="N-acetyltransferase" evidence="1">
    <location>
        <begin position="1"/>
        <end position="161"/>
    </location>
</feature>
<dbReference type="Pfam" id="PF13527">
    <property type="entry name" value="Acetyltransf_9"/>
    <property type="match status" value="1"/>
</dbReference>
<dbReference type="CDD" id="cd04301">
    <property type="entry name" value="NAT_SF"/>
    <property type="match status" value="1"/>
</dbReference>
<protein>
    <submittedName>
        <fullName evidence="2">GNAT family N-acetyltransferase</fullName>
    </submittedName>
</protein>
<organism evidence="2 3">
    <name type="scientific">Candidatus Ornithocaccomicrobium faecavium</name>
    <dbReference type="NCBI Taxonomy" id="2840890"/>
    <lineage>
        <taxon>Bacteria</taxon>
        <taxon>Bacillati</taxon>
        <taxon>Bacillota</taxon>
        <taxon>Clostridia</taxon>
        <taxon>Candidatus Ornithocaccomicrobium</taxon>
    </lineage>
</organism>
<dbReference type="InterPro" id="IPR016181">
    <property type="entry name" value="Acyl_CoA_acyltransferase"/>
</dbReference>
<dbReference type="InterPro" id="IPR000182">
    <property type="entry name" value="GNAT_dom"/>
</dbReference>
<dbReference type="Gene3D" id="3.40.630.30">
    <property type="match status" value="1"/>
</dbReference>
<evidence type="ECO:0000313" key="2">
    <source>
        <dbReference type="EMBL" id="HIV29072.1"/>
    </source>
</evidence>
<reference evidence="2" key="1">
    <citation type="submission" date="2020-10" db="EMBL/GenBank/DDBJ databases">
        <authorList>
            <person name="Gilroy R."/>
        </authorList>
    </citation>
    <scope>NUCLEOTIDE SEQUENCE</scope>
    <source>
        <strain evidence="2">CHK183-6373</strain>
    </source>
</reference>
<accession>A0A9D1PAK2</accession>
<dbReference type="GO" id="GO:0016747">
    <property type="term" value="F:acyltransferase activity, transferring groups other than amino-acyl groups"/>
    <property type="evidence" value="ECO:0007669"/>
    <property type="project" value="InterPro"/>
</dbReference>
<name>A0A9D1PAK2_9FIRM</name>
<sequence>MVLMQYSREHPDAQMAAQILALEETAWPSDGENAPFPSAPETYVTSFVLLDEGRAICHVGIRNSSLSHKGQTYLAYGLSEVVTHPQYQNQGLGSKMLKVARQFILDHRPDISVFTCAPERVSFYTRGGWQAVPGACFVGGTAKKPFRSDTLGLITMMMFCSAKAKQHKSAFENTDIVFSLGENQLW</sequence>
<dbReference type="AlphaFoldDB" id="A0A9D1PAK2"/>
<evidence type="ECO:0000259" key="1">
    <source>
        <dbReference type="PROSITE" id="PS51186"/>
    </source>
</evidence>